<keyword evidence="2" id="KW-0732">Signal</keyword>
<feature type="region of interest" description="Disordered" evidence="1">
    <location>
        <begin position="35"/>
        <end position="69"/>
    </location>
</feature>
<feature type="chain" id="PRO_5004338647" evidence="2">
    <location>
        <begin position="29"/>
        <end position="150"/>
    </location>
</feature>
<protein>
    <submittedName>
        <fullName evidence="3">LlDD4A9</fullName>
    </submittedName>
</protein>
<dbReference type="EMBL" id="AF139379">
    <property type="protein sequence ID" value="AAD28289.1"/>
    <property type="molecule type" value="mRNA"/>
</dbReference>
<feature type="compositionally biased region" description="Polar residues" evidence="1">
    <location>
        <begin position="90"/>
        <end position="100"/>
    </location>
</feature>
<feature type="compositionally biased region" description="Polar residues" evidence="1">
    <location>
        <begin position="132"/>
        <end position="142"/>
    </location>
</feature>
<feature type="signal peptide" evidence="2">
    <location>
        <begin position="1"/>
        <end position="28"/>
    </location>
</feature>
<feature type="region of interest" description="Disordered" evidence="1">
    <location>
        <begin position="84"/>
        <end position="150"/>
    </location>
</feature>
<dbReference type="AlphaFoldDB" id="Q9XFC3"/>
<evidence type="ECO:0000256" key="1">
    <source>
        <dbReference type="SAM" id="MobiDB-lite"/>
    </source>
</evidence>
<evidence type="ECO:0000256" key="2">
    <source>
        <dbReference type="SAM" id="SignalP"/>
    </source>
</evidence>
<sequence>MSTSMVNSKEFLFFGLLLFVFLSFQVLAHDEENNANHLSVGGPSDDDDPRDHSIGYEYNAQSSTHNPSKFRIMDCDGLIDDKNPKVGYKYNSQSSNNNPSKLGRIDKNWNYHCRYYHKNGPSDDEDPRDQKAQSFQQNPSKFRSNRARKP</sequence>
<accession>Q9XFC3</accession>
<organism evidence="3">
    <name type="scientific">Lupinus luteus</name>
    <name type="common">European yellow lupine</name>
    <dbReference type="NCBI Taxonomy" id="3873"/>
    <lineage>
        <taxon>Eukaryota</taxon>
        <taxon>Viridiplantae</taxon>
        <taxon>Streptophyta</taxon>
        <taxon>Embryophyta</taxon>
        <taxon>Tracheophyta</taxon>
        <taxon>Spermatophyta</taxon>
        <taxon>Magnoliopsida</taxon>
        <taxon>eudicotyledons</taxon>
        <taxon>Gunneridae</taxon>
        <taxon>Pentapetalae</taxon>
        <taxon>rosids</taxon>
        <taxon>fabids</taxon>
        <taxon>Fabales</taxon>
        <taxon>Fabaceae</taxon>
        <taxon>Papilionoideae</taxon>
        <taxon>50 kb inversion clade</taxon>
        <taxon>genistoids sensu lato</taxon>
        <taxon>core genistoids</taxon>
        <taxon>Genisteae</taxon>
        <taxon>Lupinus</taxon>
    </lineage>
</organism>
<name>Q9XFC3_LUPLU</name>
<proteinExistence type="evidence at transcript level"/>
<reference evidence="3" key="1">
    <citation type="journal article" date="2000" name="Plant Sci.">
        <title>Identification of new nodulin cDNAs from yellow lupine by differential display.</title>
        <authorList>
            <person name="Swiderski M.R."/>
            <person name="Zaborowska Z."/>
            <person name="Legocki A.B."/>
        </authorList>
    </citation>
    <scope>NUCLEOTIDE SEQUENCE</scope>
</reference>
<evidence type="ECO:0000313" key="3">
    <source>
        <dbReference type="EMBL" id="AAD28289.1"/>
    </source>
</evidence>